<protein>
    <recommendedName>
        <fullName evidence="3">Celp0028 effector like protein</fullName>
    </recommendedName>
</protein>
<accession>A0AAD9EN14</accession>
<keyword evidence="2" id="KW-1185">Reference proteome</keyword>
<sequence length="313" mass="34011">MILLQISIKPLKNPAKYCLFLITLILIQSLLSGLKYPFNLPNMVSTRMIALLSAFAAAVSAAPAPIVAEQDPALNITETLDRNLRNGEMVVFGKGGKTAIITQDTWNLLLKVEGVEAETPEIDHDYLKAGEGLAEIPVNHTDLALGKRDCNANYQFVVDKQMRFVDWDVQMSPVVIGAGSKGIDITISKSYAISNGVTAGGSFDMSKLIEKLGLTFKVDYSRTWTTTQGYLIRGTVDPGYTGVVITRPWTNRKYGRTFQGCVGALKQTGTFMADSHEDGSYEGVTWVGGAITACIKKQSSIPLSRCNGSGNFR</sequence>
<evidence type="ECO:0000313" key="2">
    <source>
        <dbReference type="Proteomes" id="UP001243330"/>
    </source>
</evidence>
<comment type="caution">
    <text evidence="1">The sequence shown here is derived from an EMBL/GenBank/DDBJ whole genome shotgun (WGS) entry which is preliminary data.</text>
</comment>
<dbReference type="EMBL" id="JAQOWY010000118">
    <property type="protein sequence ID" value="KAK1850471.1"/>
    <property type="molecule type" value="Genomic_DNA"/>
</dbReference>
<dbReference type="Proteomes" id="UP001243330">
    <property type="component" value="Unassembled WGS sequence"/>
</dbReference>
<proteinExistence type="predicted"/>
<evidence type="ECO:0008006" key="3">
    <source>
        <dbReference type="Google" id="ProtNLM"/>
    </source>
</evidence>
<gene>
    <name evidence="1" type="ORF">CCHR01_06874</name>
</gene>
<evidence type="ECO:0000313" key="1">
    <source>
        <dbReference type="EMBL" id="KAK1850471.1"/>
    </source>
</evidence>
<organism evidence="1 2">
    <name type="scientific">Colletotrichum chrysophilum</name>
    <dbReference type="NCBI Taxonomy" id="1836956"/>
    <lineage>
        <taxon>Eukaryota</taxon>
        <taxon>Fungi</taxon>
        <taxon>Dikarya</taxon>
        <taxon>Ascomycota</taxon>
        <taxon>Pezizomycotina</taxon>
        <taxon>Sordariomycetes</taxon>
        <taxon>Hypocreomycetidae</taxon>
        <taxon>Glomerellales</taxon>
        <taxon>Glomerellaceae</taxon>
        <taxon>Colletotrichum</taxon>
        <taxon>Colletotrichum gloeosporioides species complex</taxon>
    </lineage>
</organism>
<reference evidence="1" key="1">
    <citation type="submission" date="2023-01" db="EMBL/GenBank/DDBJ databases">
        <title>Colletotrichum chrysophilum M932 genome sequence.</title>
        <authorList>
            <person name="Baroncelli R."/>
        </authorList>
    </citation>
    <scope>NUCLEOTIDE SEQUENCE</scope>
    <source>
        <strain evidence="1">M932</strain>
    </source>
</reference>
<dbReference type="AlphaFoldDB" id="A0AAD9EN14"/>
<name>A0AAD9EN14_9PEZI</name>